<keyword evidence="4" id="KW-0274">FAD</keyword>
<evidence type="ECO:0000313" key="9">
    <source>
        <dbReference type="Proteomes" id="UP000005755"/>
    </source>
</evidence>
<dbReference type="EC" id="5.4.99.9" evidence="7"/>
<evidence type="ECO:0000256" key="1">
    <source>
        <dbReference type="ARBA" id="ARBA00001974"/>
    </source>
</evidence>
<dbReference type="GO" id="GO:0050660">
    <property type="term" value="F:flavin adenine dinucleotide binding"/>
    <property type="evidence" value="ECO:0007669"/>
    <property type="project" value="TreeGrafter"/>
</dbReference>
<evidence type="ECO:0000256" key="5">
    <source>
        <dbReference type="ARBA" id="ARBA00023235"/>
    </source>
</evidence>
<dbReference type="GO" id="GO:0005829">
    <property type="term" value="C:cytosol"/>
    <property type="evidence" value="ECO:0007669"/>
    <property type="project" value="TreeGrafter"/>
</dbReference>
<dbReference type="NCBIfam" id="TIGR00031">
    <property type="entry name" value="UDP-GALP_mutase"/>
    <property type="match status" value="1"/>
</dbReference>
<evidence type="ECO:0000313" key="10">
    <source>
        <dbReference type="Proteomes" id="UP000006036"/>
    </source>
</evidence>
<dbReference type="SUPFAM" id="SSF51971">
    <property type="entry name" value="Nucleotide-binding domain"/>
    <property type="match status" value="1"/>
</dbReference>
<reference evidence="9" key="4">
    <citation type="journal article" date="2014" name="Genome Announc.">
        <title>Draft genome sequences of six enterohepatic helicobacter species isolated from humans and one from rhesus macaques.</title>
        <authorList>
            <person name="Shen Z."/>
            <person name="Sheh A."/>
            <person name="Young S.K."/>
            <person name="Abouelliel A."/>
            <person name="Ward D.V."/>
            <person name="Earl A.M."/>
            <person name="Fox J.G."/>
        </authorList>
    </citation>
    <scope>NUCLEOTIDE SEQUENCE [LARGE SCALE GENOMIC DNA]</scope>
    <source>
        <strain evidence="9">CCUG 18818</strain>
    </source>
</reference>
<evidence type="ECO:0000313" key="7">
    <source>
        <dbReference type="EMBL" id="BAM31900.1"/>
    </source>
</evidence>
<comment type="similarity">
    <text evidence="2">Belongs to the UDP-galactopyranose/dTDP-fucopyranose mutase family.</text>
</comment>
<dbReference type="EMBL" id="DS990392">
    <property type="protein sequence ID" value="EFR46453.1"/>
    <property type="molecule type" value="Genomic_DNA"/>
</dbReference>
<dbReference type="AlphaFoldDB" id="A0AAI8MLU6"/>
<dbReference type="Pfam" id="PF03275">
    <property type="entry name" value="GLF"/>
    <property type="match status" value="1"/>
</dbReference>
<name>A0AAI8MLU6_9HELI</name>
<dbReference type="RefSeq" id="WP_002956311.1">
    <property type="nucleotide sequence ID" value="NC_020555.1"/>
</dbReference>
<evidence type="ECO:0000259" key="6">
    <source>
        <dbReference type="Pfam" id="PF03275"/>
    </source>
</evidence>
<dbReference type="PANTHER" id="PTHR21197">
    <property type="entry name" value="UDP-GALACTOPYRANOSE MUTASE"/>
    <property type="match status" value="1"/>
</dbReference>
<dbReference type="InterPro" id="IPR015899">
    <property type="entry name" value="UDP-GalPyranose_mutase_C"/>
</dbReference>
<dbReference type="InterPro" id="IPR004379">
    <property type="entry name" value="UDP-GALP_mutase"/>
</dbReference>
<sequence length="365" mass="43284">MLYQNVIVGAGLAGLTLAERLANIKGEQVLIIDSREHIGGNVYDYDENGILVHKYGTHIFHTNDKGVWDYLNQFSRFYPYIHKVQALVDGELVPVPFNLNSLYMLFPISMAQELESILLKHYTYGSKVSMLEIQNTPELSFLSQYIYEKIFLHYTLKQWQCKPNELDSSVFERVPISISKDDRYFYDKYQGIPMQGYTKMCENMIDNKNISVRLNTKWQKVREDIQYERLFFCGAIDEFFDYELGELPYRSLEFEFMRFEKEYFQSNAVVNYPNNYDYTRIGEYKYFLDTKSKHSIVSFEYPKAYSQGDERYYPIPNQAAQVLYQSYKAMAEKLKNVYFVGRLGEYRYYDMDKVVSRALTLFDEI</sequence>
<dbReference type="EMBL" id="AP012492">
    <property type="protein sequence ID" value="BAM31900.1"/>
    <property type="molecule type" value="Genomic_DNA"/>
</dbReference>
<dbReference type="Gene3D" id="3.40.50.720">
    <property type="entry name" value="NAD(P)-binding Rossmann-like Domain"/>
    <property type="match status" value="3"/>
</dbReference>
<accession>A0AAI8MLU6</accession>
<keyword evidence="9" id="KW-1185">Reference proteome</keyword>
<dbReference type="Pfam" id="PF13450">
    <property type="entry name" value="NAD_binding_8"/>
    <property type="match status" value="1"/>
</dbReference>
<evidence type="ECO:0000256" key="3">
    <source>
        <dbReference type="ARBA" id="ARBA00022630"/>
    </source>
</evidence>
<reference evidence="8" key="1">
    <citation type="submission" date="2008-08" db="EMBL/GenBank/DDBJ databases">
        <title>Annotation of Helicobacter cinaedi strain CCUG 18818.</title>
        <authorList>
            <consortium name="The Broad Institute Genome Sequencing Platform"/>
            <person name="Fox J.G."/>
            <person name="Shen Z."/>
            <person name="Charoenlap N."/>
            <person name="Schauer D.B."/>
            <person name="Ward D."/>
            <person name="Mehta T."/>
            <person name="Young S."/>
            <person name="Jaffe D."/>
            <person name="Gnerre S."/>
            <person name="Berlin A."/>
            <person name="Heiman D."/>
            <person name="Hepburn T."/>
            <person name="Shea T."/>
            <person name="Sykes S."/>
            <person name="Alvarado L."/>
            <person name="Kodira C."/>
            <person name="Borodovsky M."/>
            <person name="Lander E."/>
            <person name="Galagan J."/>
            <person name="Nusbaum C."/>
            <person name="Birren B."/>
        </authorList>
    </citation>
    <scope>NUCLEOTIDE SEQUENCE</scope>
    <source>
        <strain evidence="8">CCUG 18818</strain>
    </source>
</reference>
<reference evidence="7 10" key="2">
    <citation type="journal article" date="2012" name="J. Bacteriol.">
        <title>Complete Genome Sequence of Helicobacter cinaedi Type Strain ATCC BAA-847.</title>
        <authorList>
            <person name="Miyoshi-Akiyama T."/>
            <person name="Takeshita N."/>
            <person name="Ohmagari N."/>
            <person name="Kirikae T."/>
        </authorList>
    </citation>
    <scope>NUCLEOTIDE SEQUENCE [LARGE SCALE GENOMIC DNA]</scope>
    <source>
        <strain evidence="7 10">ATCC BAA-847</strain>
    </source>
</reference>
<dbReference type="Proteomes" id="UP000005755">
    <property type="component" value="Unassembled WGS sequence"/>
</dbReference>
<keyword evidence="3" id="KW-0285">Flavoprotein</keyword>
<comment type="cofactor">
    <cofactor evidence="1">
        <name>FAD</name>
        <dbReference type="ChEBI" id="CHEBI:57692"/>
    </cofactor>
</comment>
<dbReference type="PANTHER" id="PTHR21197:SF0">
    <property type="entry name" value="UDP-GALACTOPYRANOSE MUTASE"/>
    <property type="match status" value="1"/>
</dbReference>
<protein>
    <submittedName>
        <fullName evidence="7">UDP-galactopyranose mutase</fullName>
        <ecNumber evidence="7">5.4.99.9</ecNumber>
    </submittedName>
</protein>
<evidence type="ECO:0000256" key="2">
    <source>
        <dbReference type="ARBA" id="ARBA00009321"/>
    </source>
</evidence>
<dbReference type="KEGG" id="hcb:HCBAA847_0661"/>
<feature type="domain" description="UDP-galactopyranose mutase C-terminal" evidence="6">
    <location>
        <begin position="149"/>
        <end position="348"/>
    </location>
</feature>
<keyword evidence="5 7" id="KW-0413">Isomerase</keyword>
<gene>
    <name evidence="8" type="primary">glf</name>
    <name evidence="7" type="ORF">HCBAA847_0661</name>
    <name evidence="8" type="ORF">HCCG_01000</name>
</gene>
<evidence type="ECO:0000313" key="8">
    <source>
        <dbReference type="EMBL" id="EFR46453.1"/>
    </source>
</evidence>
<proteinExistence type="inferred from homology"/>
<dbReference type="GO" id="GO:0008767">
    <property type="term" value="F:UDP-galactopyranose mutase activity"/>
    <property type="evidence" value="ECO:0007669"/>
    <property type="project" value="UniProtKB-EC"/>
</dbReference>
<dbReference type="Proteomes" id="UP000006036">
    <property type="component" value="Chromosome 1"/>
</dbReference>
<organism evidence="7 10">
    <name type="scientific">Helicobacter cinaedi CCUG 18818 = ATCC BAA-847</name>
    <dbReference type="NCBI Taxonomy" id="537971"/>
    <lineage>
        <taxon>Bacteria</taxon>
        <taxon>Pseudomonadati</taxon>
        <taxon>Campylobacterota</taxon>
        <taxon>Epsilonproteobacteria</taxon>
        <taxon>Campylobacterales</taxon>
        <taxon>Helicobacteraceae</taxon>
        <taxon>Helicobacter</taxon>
    </lineage>
</organism>
<reference evidence="7" key="3">
    <citation type="submission" date="2012-07" db="EMBL/GenBank/DDBJ databases">
        <authorList>
            <person name="Akiyama T."/>
            <person name="Takeshita N."/>
            <person name="Ohmagari N."/>
            <person name="Kirikae T."/>
        </authorList>
    </citation>
    <scope>NUCLEOTIDE SEQUENCE</scope>
    <source>
        <strain evidence="7">ATCC BAA-847</strain>
    </source>
</reference>
<dbReference type="SUPFAM" id="SSF54373">
    <property type="entry name" value="FAD-linked reductases, C-terminal domain"/>
    <property type="match status" value="1"/>
</dbReference>
<evidence type="ECO:0000256" key="4">
    <source>
        <dbReference type="ARBA" id="ARBA00022827"/>
    </source>
</evidence>